<name>A0A1M5MVB6_9FLAO</name>
<evidence type="ECO:0000313" key="8">
    <source>
        <dbReference type="Proteomes" id="UP000184108"/>
    </source>
</evidence>
<evidence type="ECO:0000259" key="6">
    <source>
        <dbReference type="Pfam" id="PF17836"/>
    </source>
</evidence>
<feature type="site" description="Increases basicity of active site His" evidence="4">
    <location>
        <position position="140"/>
    </location>
</feature>
<evidence type="ECO:0000256" key="5">
    <source>
        <dbReference type="PIRSR" id="PIRSR620019-2"/>
    </source>
</evidence>
<keyword evidence="3" id="KW-0677">Repeat</keyword>
<dbReference type="SUPFAM" id="SSF51161">
    <property type="entry name" value="Trimeric LpxA-like enzymes"/>
    <property type="match status" value="1"/>
</dbReference>
<comment type="similarity">
    <text evidence="1">Belongs to the transferase hexapeptide repeat family.</text>
</comment>
<dbReference type="InterPro" id="IPR011004">
    <property type="entry name" value="Trimer_LpxA-like_sf"/>
</dbReference>
<dbReference type="Pfam" id="PF17836">
    <property type="entry name" value="PglD_N"/>
    <property type="match status" value="1"/>
</dbReference>
<dbReference type="RefSeq" id="WP_073175583.1">
    <property type="nucleotide sequence ID" value="NZ_FQVE01000008.1"/>
</dbReference>
<dbReference type="PROSITE" id="PS00101">
    <property type="entry name" value="HEXAPEP_TRANSFERASES"/>
    <property type="match status" value="1"/>
</dbReference>
<reference evidence="8" key="1">
    <citation type="submission" date="2016-11" db="EMBL/GenBank/DDBJ databases">
        <authorList>
            <person name="Varghese N."/>
            <person name="Submissions S."/>
        </authorList>
    </citation>
    <scope>NUCLEOTIDE SEQUENCE [LARGE SCALE GENOMIC DNA]</scope>
    <source>
        <strain evidence="8">YR203</strain>
    </source>
</reference>
<dbReference type="Proteomes" id="UP000184108">
    <property type="component" value="Unassembled WGS sequence"/>
</dbReference>
<dbReference type="EMBL" id="FQVE01000008">
    <property type="protein sequence ID" value="SHG80713.1"/>
    <property type="molecule type" value="Genomic_DNA"/>
</dbReference>
<dbReference type="InterPro" id="IPR041561">
    <property type="entry name" value="PglD_N"/>
</dbReference>
<gene>
    <name evidence="7" type="ORF">SAMN02787073_4854</name>
</gene>
<feature type="domain" description="PglD N-terminal" evidence="6">
    <location>
        <begin position="3"/>
        <end position="82"/>
    </location>
</feature>
<dbReference type="GO" id="GO:0016746">
    <property type="term" value="F:acyltransferase activity"/>
    <property type="evidence" value="ECO:0007669"/>
    <property type="project" value="UniProtKB-KW"/>
</dbReference>
<feature type="binding site" evidence="5">
    <location>
        <position position="71"/>
    </location>
    <ligand>
        <name>substrate</name>
    </ligand>
</feature>
<evidence type="ECO:0000313" key="7">
    <source>
        <dbReference type="EMBL" id="SHG80713.1"/>
    </source>
</evidence>
<dbReference type="NCBIfam" id="TIGR03570">
    <property type="entry name" value="NeuD_NnaD"/>
    <property type="match status" value="1"/>
</dbReference>
<dbReference type="AlphaFoldDB" id="A0A1M5MVB6"/>
<protein>
    <submittedName>
        <fullName evidence="7">Sugar O-acyltransferase, sialic acid O-acetyltransferase NeuD family</fullName>
    </submittedName>
</protein>
<evidence type="ECO:0000256" key="1">
    <source>
        <dbReference type="ARBA" id="ARBA00007274"/>
    </source>
</evidence>
<evidence type="ECO:0000256" key="3">
    <source>
        <dbReference type="ARBA" id="ARBA00022737"/>
    </source>
</evidence>
<dbReference type="PANTHER" id="PTHR43300">
    <property type="entry name" value="ACETYLTRANSFERASE"/>
    <property type="match status" value="1"/>
</dbReference>
<dbReference type="InterPro" id="IPR018357">
    <property type="entry name" value="Hexapep_transf_CS"/>
</dbReference>
<dbReference type="InterPro" id="IPR050179">
    <property type="entry name" value="Trans_hexapeptide_repeat"/>
</dbReference>
<sequence length="213" mass="23088">MKKIAIIGAGGFGREVKMLIDHINQKEKQFDLVGFYDDKHYDHPINGIPYLGKLEKINEETEPLCIAVAIGDPKTKKKIIESISSSNIEFPNLIHPSVIIGQDNVKLGKGNIICAGVIITIDIEIEDFVILNLSCTVGHDTKIKKYSSFMPTVNISGEVIINEAVYVGTGAKIINLLEIGENTIVGAGAVVYKSLPANCTAVGIPAKPIKYNN</sequence>
<dbReference type="Gene3D" id="3.40.50.20">
    <property type="match status" value="1"/>
</dbReference>
<dbReference type="CDD" id="cd03360">
    <property type="entry name" value="LbH_AT_putative"/>
    <property type="match status" value="1"/>
</dbReference>
<evidence type="ECO:0000256" key="4">
    <source>
        <dbReference type="PIRSR" id="PIRSR620019-1"/>
    </source>
</evidence>
<dbReference type="InterPro" id="IPR020019">
    <property type="entry name" value="AcTrfase_PglD-like"/>
</dbReference>
<accession>A0A1M5MVB6</accession>
<dbReference type="Gene3D" id="2.160.10.10">
    <property type="entry name" value="Hexapeptide repeat proteins"/>
    <property type="match status" value="1"/>
</dbReference>
<proteinExistence type="inferred from homology"/>
<keyword evidence="2 7" id="KW-0808">Transferase</keyword>
<organism evidence="7 8">
    <name type="scientific">Chryseobacterium vrystaatense</name>
    <dbReference type="NCBI Taxonomy" id="307480"/>
    <lineage>
        <taxon>Bacteria</taxon>
        <taxon>Pseudomonadati</taxon>
        <taxon>Bacteroidota</taxon>
        <taxon>Flavobacteriia</taxon>
        <taxon>Flavobacteriales</taxon>
        <taxon>Weeksellaceae</taxon>
        <taxon>Chryseobacterium group</taxon>
        <taxon>Chryseobacterium</taxon>
    </lineage>
</organism>
<keyword evidence="7" id="KW-0012">Acyltransferase</keyword>
<evidence type="ECO:0000256" key="2">
    <source>
        <dbReference type="ARBA" id="ARBA00022679"/>
    </source>
</evidence>
<dbReference type="PANTHER" id="PTHR43300:SF7">
    <property type="entry name" value="UDP-N-ACETYLBACILLOSAMINE N-ACETYLTRANSFERASE"/>
    <property type="match status" value="1"/>
</dbReference>
<feature type="active site" description="Proton acceptor" evidence="4">
    <location>
        <position position="139"/>
    </location>
</feature>